<accession>A0A183EBG2</accession>
<gene>
    <name evidence="1" type="ORF">GPUH_LOCUS18302</name>
</gene>
<keyword evidence="2" id="KW-1185">Reference proteome</keyword>
<dbReference type="WBParaSite" id="GPUH_0001832801-mRNA-1">
    <property type="protein sequence ID" value="GPUH_0001832801-mRNA-1"/>
    <property type="gene ID" value="GPUH_0001832801"/>
</dbReference>
<protein>
    <submittedName>
        <fullName evidence="3">Cyclic nucleotide-binding domain-containing protein</fullName>
    </submittedName>
</protein>
<evidence type="ECO:0000313" key="2">
    <source>
        <dbReference type="Proteomes" id="UP000271098"/>
    </source>
</evidence>
<proteinExistence type="predicted"/>
<name>A0A183EBG2_9BILA</name>
<reference evidence="1 2" key="2">
    <citation type="submission" date="2018-11" db="EMBL/GenBank/DDBJ databases">
        <authorList>
            <consortium name="Pathogen Informatics"/>
        </authorList>
    </citation>
    <scope>NUCLEOTIDE SEQUENCE [LARGE SCALE GENOMIC DNA]</scope>
</reference>
<dbReference type="AlphaFoldDB" id="A0A183EBG2"/>
<dbReference type="EMBL" id="UYRT01086529">
    <property type="protein sequence ID" value="VDN31452.1"/>
    <property type="molecule type" value="Genomic_DNA"/>
</dbReference>
<reference evidence="3" key="1">
    <citation type="submission" date="2016-06" db="UniProtKB">
        <authorList>
            <consortium name="WormBaseParasite"/>
        </authorList>
    </citation>
    <scope>IDENTIFICATION</scope>
</reference>
<dbReference type="Proteomes" id="UP000271098">
    <property type="component" value="Unassembled WGS sequence"/>
</dbReference>
<evidence type="ECO:0000313" key="3">
    <source>
        <dbReference type="WBParaSite" id="GPUH_0001832801-mRNA-1"/>
    </source>
</evidence>
<organism evidence="3">
    <name type="scientific">Gongylonema pulchrum</name>
    <dbReference type="NCBI Taxonomy" id="637853"/>
    <lineage>
        <taxon>Eukaryota</taxon>
        <taxon>Metazoa</taxon>
        <taxon>Ecdysozoa</taxon>
        <taxon>Nematoda</taxon>
        <taxon>Chromadorea</taxon>
        <taxon>Rhabditida</taxon>
        <taxon>Spirurina</taxon>
        <taxon>Spiruromorpha</taxon>
        <taxon>Spiruroidea</taxon>
        <taxon>Gongylonematidae</taxon>
        <taxon>Gongylonema</taxon>
    </lineage>
</organism>
<evidence type="ECO:0000313" key="1">
    <source>
        <dbReference type="EMBL" id="VDN31452.1"/>
    </source>
</evidence>
<sequence length="101" mass="11655">MMMKNCIIFVVDDGEQRVCCMKNAELLDFGMDFNQGGALGGYLGSFVMRSGIERRRYSGTDIFNVILTRYILAMYPRHYLSMLPSNATCRLRRYVFTLSSR</sequence>